<dbReference type="SMART" id="SM00487">
    <property type="entry name" value="DEXDc"/>
    <property type="match status" value="1"/>
</dbReference>
<evidence type="ECO:0000256" key="8">
    <source>
        <dbReference type="SAM" id="MobiDB-lite"/>
    </source>
</evidence>
<evidence type="ECO:0000313" key="12">
    <source>
        <dbReference type="EMBL" id="WUR11552.1"/>
    </source>
</evidence>
<dbReference type="Gene3D" id="3.40.50.300">
    <property type="entry name" value="P-loop containing nucleotide triphosphate hydrolases"/>
    <property type="match status" value="2"/>
</dbReference>
<sequence length="419" mass="44357">MSFSSLGLAPSLLDAIAAIGYQTPTPVQAAAVPAALAGRDVLGAAQTGSGKTAAFALPMLQALLARQGTRRGLHGLVLVPTRELAAQVGEAIRALVQHLPSTIKVTIAFGGVSINPQMMALRGGTDILVATPGRLLDLVEHNAIKLDHTSTLVLDEADKLLDMGFADEIARILALLPAKRQNLFFSATFPPAVQALATGLLRDPVRVDVQADAGATPDIAQRAFAVDPLRRLQLLKTLIKQHGWRQVLVFVATKYASEHVADKLRRNGIAAEAFHGDFSQGARTEVLADFRAGRLHVLVATDVAARGIDIAQLPVVVNFDLPRSPADYTHRIGRTGRAGASGTAVSFVSAETEQHFRLIEKRQGVRVPRETLAGFEPVETAPAPVSAATDTVNGGIKGKRKSKKDKLREAAKGSVPTGD</sequence>
<feature type="short sequence motif" description="Q motif" evidence="6">
    <location>
        <begin position="1"/>
        <end position="29"/>
    </location>
</feature>
<evidence type="ECO:0000259" key="10">
    <source>
        <dbReference type="PROSITE" id="PS51194"/>
    </source>
</evidence>
<proteinExistence type="inferred from homology"/>
<feature type="domain" description="Helicase ATP-binding" evidence="9">
    <location>
        <begin position="32"/>
        <end position="207"/>
    </location>
</feature>
<dbReference type="PROSITE" id="PS51194">
    <property type="entry name" value="HELICASE_CTER"/>
    <property type="match status" value="1"/>
</dbReference>
<keyword evidence="2 7" id="KW-0378">Hydrolase</keyword>
<evidence type="ECO:0000256" key="3">
    <source>
        <dbReference type="ARBA" id="ARBA00022806"/>
    </source>
</evidence>
<evidence type="ECO:0000256" key="5">
    <source>
        <dbReference type="ARBA" id="ARBA00038437"/>
    </source>
</evidence>
<accession>A0ABZ1UFS1</accession>
<dbReference type="InterPro" id="IPR044742">
    <property type="entry name" value="DEAD/DEAH_RhlB"/>
</dbReference>
<dbReference type="InterPro" id="IPR014014">
    <property type="entry name" value="RNA_helicase_DEAD_Q_motif"/>
</dbReference>
<dbReference type="InterPro" id="IPR027417">
    <property type="entry name" value="P-loop_NTPase"/>
</dbReference>
<dbReference type="PANTHER" id="PTHR47959">
    <property type="entry name" value="ATP-DEPENDENT RNA HELICASE RHLE-RELATED"/>
    <property type="match status" value="1"/>
</dbReference>
<evidence type="ECO:0000256" key="4">
    <source>
        <dbReference type="ARBA" id="ARBA00022840"/>
    </source>
</evidence>
<dbReference type="Pfam" id="PF00271">
    <property type="entry name" value="Helicase_C"/>
    <property type="match status" value="1"/>
</dbReference>
<dbReference type="PANTHER" id="PTHR47959:SF13">
    <property type="entry name" value="ATP-DEPENDENT RNA HELICASE RHLE"/>
    <property type="match status" value="1"/>
</dbReference>
<comment type="similarity">
    <text evidence="5 7">Belongs to the DEAD box helicase family.</text>
</comment>
<feature type="region of interest" description="Disordered" evidence="8">
    <location>
        <begin position="378"/>
        <end position="419"/>
    </location>
</feature>
<dbReference type="InterPro" id="IPR014001">
    <property type="entry name" value="Helicase_ATP-bd"/>
</dbReference>
<evidence type="ECO:0000259" key="11">
    <source>
        <dbReference type="PROSITE" id="PS51195"/>
    </source>
</evidence>
<feature type="domain" description="DEAD-box RNA helicase Q" evidence="11">
    <location>
        <begin position="1"/>
        <end position="29"/>
    </location>
</feature>
<evidence type="ECO:0000313" key="13">
    <source>
        <dbReference type="Proteomes" id="UP000321323"/>
    </source>
</evidence>
<reference evidence="12 13" key="1">
    <citation type="journal article" date="2019" name="Int. J. Syst. Evol. Microbiol.">
        <title>The Draft Whole-Genome Sequence of the Antibiotic Producer Empedobacter haloabium ATCC 31962 Provides Indications for Its Taxonomic Reclassification.</title>
        <authorList>
            <person name="Miess H."/>
            <person name="Arlt P."/>
            <person name="Apel A.K."/>
            <person name="Weber T."/>
            <person name="Nieselt K."/>
            <person name="Hanssen F."/>
            <person name="Czemmel S."/>
            <person name="Nahnsen S."/>
            <person name="Gross H."/>
        </authorList>
    </citation>
    <scope>NUCLEOTIDE SEQUENCE [LARGE SCALE GENOMIC DNA]</scope>
    <source>
        <strain evidence="12 13">ATCC 31962</strain>
    </source>
</reference>
<dbReference type="EMBL" id="CP136508">
    <property type="protein sequence ID" value="WUR11552.1"/>
    <property type="molecule type" value="Genomic_DNA"/>
</dbReference>
<evidence type="ECO:0000256" key="7">
    <source>
        <dbReference type="RuleBase" id="RU000492"/>
    </source>
</evidence>
<dbReference type="InterPro" id="IPR001650">
    <property type="entry name" value="Helicase_C-like"/>
</dbReference>
<dbReference type="PROSITE" id="PS51192">
    <property type="entry name" value="HELICASE_ATP_BIND_1"/>
    <property type="match status" value="1"/>
</dbReference>
<dbReference type="GO" id="GO:0004386">
    <property type="term" value="F:helicase activity"/>
    <property type="evidence" value="ECO:0007669"/>
    <property type="project" value="UniProtKB-KW"/>
</dbReference>
<organism evidence="12 13">
    <name type="scientific">[Empedobacter] haloabium</name>
    <dbReference type="NCBI Taxonomy" id="592317"/>
    <lineage>
        <taxon>Bacteria</taxon>
        <taxon>Pseudomonadati</taxon>
        <taxon>Pseudomonadota</taxon>
        <taxon>Betaproteobacteria</taxon>
        <taxon>Burkholderiales</taxon>
        <taxon>Oxalobacteraceae</taxon>
        <taxon>Telluria group</taxon>
        <taxon>Telluria group incertae sedis</taxon>
    </lineage>
</organism>
<dbReference type="CDD" id="cd18787">
    <property type="entry name" value="SF2_C_DEAD"/>
    <property type="match status" value="1"/>
</dbReference>
<dbReference type="CDD" id="cd00268">
    <property type="entry name" value="DEADc"/>
    <property type="match status" value="1"/>
</dbReference>
<dbReference type="InterPro" id="IPR050079">
    <property type="entry name" value="DEAD_box_RNA_helicase"/>
</dbReference>
<evidence type="ECO:0000259" key="9">
    <source>
        <dbReference type="PROSITE" id="PS51192"/>
    </source>
</evidence>
<dbReference type="Pfam" id="PF00270">
    <property type="entry name" value="DEAD"/>
    <property type="match status" value="1"/>
</dbReference>
<evidence type="ECO:0000256" key="2">
    <source>
        <dbReference type="ARBA" id="ARBA00022801"/>
    </source>
</evidence>
<dbReference type="Proteomes" id="UP000321323">
    <property type="component" value="Chromosome"/>
</dbReference>
<evidence type="ECO:0000256" key="6">
    <source>
        <dbReference type="PROSITE-ProRule" id="PRU00552"/>
    </source>
</evidence>
<gene>
    <name evidence="12" type="ORF">E7V67_017825</name>
</gene>
<dbReference type="PROSITE" id="PS00039">
    <property type="entry name" value="DEAD_ATP_HELICASE"/>
    <property type="match status" value="1"/>
</dbReference>
<feature type="domain" description="Helicase C-terminal" evidence="10">
    <location>
        <begin position="233"/>
        <end position="386"/>
    </location>
</feature>
<dbReference type="PROSITE" id="PS51195">
    <property type="entry name" value="Q_MOTIF"/>
    <property type="match status" value="1"/>
</dbReference>
<keyword evidence="13" id="KW-1185">Reference proteome</keyword>
<keyword evidence="1 7" id="KW-0547">Nucleotide-binding</keyword>
<keyword evidence="4 7" id="KW-0067">ATP-binding</keyword>
<dbReference type="SUPFAM" id="SSF52540">
    <property type="entry name" value="P-loop containing nucleoside triphosphate hydrolases"/>
    <property type="match status" value="1"/>
</dbReference>
<protein>
    <submittedName>
        <fullName evidence="12">DEAD/DEAH box helicase</fullName>
    </submittedName>
</protein>
<dbReference type="SMART" id="SM00490">
    <property type="entry name" value="HELICc"/>
    <property type="match status" value="1"/>
</dbReference>
<name>A0ABZ1UFS1_9BURK</name>
<dbReference type="InterPro" id="IPR011545">
    <property type="entry name" value="DEAD/DEAH_box_helicase_dom"/>
</dbReference>
<keyword evidence="3 7" id="KW-0347">Helicase</keyword>
<dbReference type="InterPro" id="IPR000629">
    <property type="entry name" value="RNA-helicase_DEAD-box_CS"/>
</dbReference>
<evidence type="ECO:0000256" key="1">
    <source>
        <dbReference type="ARBA" id="ARBA00022741"/>
    </source>
</evidence>